<dbReference type="Gene3D" id="3.30.2320.10">
    <property type="entry name" value="hypothetical protein PF0899 domain"/>
    <property type="match status" value="1"/>
</dbReference>
<accession>A0A1I1ZYH7</accession>
<sequence>MNMKTKIPRGLVSVRADGGSANAGELKTLVESLNKAFADFKAEHNQQLEDIKKGNADALQALKVEKINDEIGNLQASIDDISTKIAAAQMNGGGRKLRDAAYSEAFHAHFQKGEVRADLNKGAAGEGGYLTPVEWDRTITDKLVEVSPFRQLATVQPVGGDGFTKLYNVGGTASGWVGETDPRTKTGTPSFQSLGFGWGEIYANPAATQQILDDSEIDLEAWLGGEVQIEFAKQEGVAYVAGNGDKKPFGILTYVTGGANAGKHPFGAIQAVNSGAAADITAEGLVDLIYDLPTSFTGNARFAANRRTFGAIRKLKNAQGDFLWQPGLTAGQPATVCGFPTSELPDMPDVAANAVAALFGDFKRTYLILDRVGVRILRDPFTNKPFIQFYTTKRVGGGVHNPEPMRALKISA</sequence>
<dbReference type="InterPro" id="IPR054612">
    <property type="entry name" value="Phage_capsid-like_C"/>
</dbReference>
<evidence type="ECO:0000313" key="4">
    <source>
        <dbReference type="Proteomes" id="UP000199477"/>
    </source>
</evidence>
<keyword evidence="4" id="KW-1185">Reference proteome</keyword>
<evidence type="ECO:0000256" key="1">
    <source>
        <dbReference type="ARBA" id="ARBA00004328"/>
    </source>
</evidence>
<dbReference type="Proteomes" id="UP000199477">
    <property type="component" value="Unassembled WGS sequence"/>
</dbReference>
<dbReference type="NCBIfam" id="TIGR01554">
    <property type="entry name" value="major_cap_HK97"/>
    <property type="match status" value="1"/>
</dbReference>
<dbReference type="Pfam" id="PF05065">
    <property type="entry name" value="Phage_capsid"/>
    <property type="match status" value="1"/>
</dbReference>
<protein>
    <submittedName>
        <fullName evidence="3">Phage major capsid protein, HK97 family</fullName>
    </submittedName>
</protein>
<comment type="subcellular location">
    <subcellularLocation>
        <location evidence="1">Virion</location>
    </subcellularLocation>
</comment>
<dbReference type="STRING" id="500610.SAMN02799615_00856"/>
<dbReference type="AlphaFoldDB" id="A0A1I1ZYH7"/>
<gene>
    <name evidence="3" type="ORF">SAMN02799615_00856</name>
</gene>
<name>A0A1I1ZYH7_9GAMM</name>
<feature type="domain" description="Phage capsid-like C-terminal" evidence="2">
    <location>
        <begin position="127"/>
        <end position="409"/>
    </location>
</feature>
<evidence type="ECO:0000259" key="2">
    <source>
        <dbReference type="Pfam" id="PF05065"/>
    </source>
</evidence>
<reference evidence="4" key="1">
    <citation type="submission" date="2016-10" db="EMBL/GenBank/DDBJ databases">
        <authorList>
            <person name="Varghese N."/>
            <person name="Submissions S."/>
        </authorList>
    </citation>
    <scope>NUCLEOTIDE SEQUENCE [LARGE SCALE GENOMIC DNA]</scope>
    <source>
        <strain evidence="4">UNC178MFTsu3.1</strain>
    </source>
</reference>
<dbReference type="InterPro" id="IPR024455">
    <property type="entry name" value="Phage_capsid"/>
</dbReference>
<proteinExistence type="predicted"/>
<dbReference type="SUPFAM" id="SSF56563">
    <property type="entry name" value="Major capsid protein gp5"/>
    <property type="match status" value="1"/>
</dbReference>
<dbReference type="EMBL" id="FONH01000002">
    <property type="protein sequence ID" value="SFE36666.1"/>
    <property type="molecule type" value="Genomic_DNA"/>
</dbReference>
<organism evidence="3 4">
    <name type="scientific">Dyella marensis</name>
    <dbReference type="NCBI Taxonomy" id="500610"/>
    <lineage>
        <taxon>Bacteria</taxon>
        <taxon>Pseudomonadati</taxon>
        <taxon>Pseudomonadota</taxon>
        <taxon>Gammaproteobacteria</taxon>
        <taxon>Lysobacterales</taxon>
        <taxon>Rhodanobacteraceae</taxon>
        <taxon>Dyella</taxon>
    </lineage>
</organism>
<dbReference type="RefSeq" id="WP_026636557.1">
    <property type="nucleotide sequence ID" value="NZ_FONH01000002.1"/>
</dbReference>
<evidence type="ECO:0000313" key="3">
    <source>
        <dbReference type="EMBL" id="SFE36666.1"/>
    </source>
</evidence>